<keyword evidence="2" id="KW-1133">Transmembrane helix</keyword>
<keyword evidence="5" id="KW-1185">Reference proteome</keyword>
<organism evidence="4 5">
    <name type="scientific">Anaerocolumna xylanovorans DSM 12503</name>
    <dbReference type="NCBI Taxonomy" id="1121345"/>
    <lineage>
        <taxon>Bacteria</taxon>
        <taxon>Bacillati</taxon>
        <taxon>Bacillota</taxon>
        <taxon>Clostridia</taxon>
        <taxon>Lachnospirales</taxon>
        <taxon>Lachnospiraceae</taxon>
        <taxon>Anaerocolumna</taxon>
    </lineage>
</organism>
<evidence type="ECO:0000256" key="1">
    <source>
        <dbReference type="ARBA" id="ARBA00022679"/>
    </source>
</evidence>
<dbReference type="InterPro" id="IPR001296">
    <property type="entry name" value="Glyco_trans_1"/>
</dbReference>
<dbReference type="Pfam" id="PF00534">
    <property type="entry name" value="Glycos_transf_1"/>
    <property type="match status" value="1"/>
</dbReference>
<dbReference type="EMBL" id="FRFD01000004">
    <property type="protein sequence ID" value="SHO47113.1"/>
    <property type="molecule type" value="Genomic_DNA"/>
</dbReference>
<accession>A0A1M7Y493</accession>
<feature type="domain" description="Glycosyl transferase family 1" evidence="3">
    <location>
        <begin position="365"/>
        <end position="508"/>
    </location>
</feature>
<dbReference type="GO" id="GO:0009103">
    <property type="term" value="P:lipopolysaccharide biosynthetic process"/>
    <property type="evidence" value="ECO:0007669"/>
    <property type="project" value="TreeGrafter"/>
</dbReference>
<proteinExistence type="predicted"/>
<evidence type="ECO:0000313" key="4">
    <source>
        <dbReference type="EMBL" id="SHO47113.1"/>
    </source>
</evidence>
<dbReference type="AlphaFoldDB" id="A0A1M7Y493"/>
<evidence type="ECO:0000259" key="3">
    <source>
        <dbReference type="Pfam" id="PF00534"/>
    </source>
</evidence>
<sequence>MKIGIYIAYHPMKNFSLKQEGLGRYLSYIVKSFVNNKHQVVIACPKWVVNAIEELFEEENIDQSRVELLVSEAEPIMIKRYLKYLERKGKKRKVKKSIFKIVAIKKVDKIFDFILLMKNDFVLMCLIFLTILIGVIFLPFLLLLSIFTLLIKAINKLFHFEVKAIGIKKVFSYIKNRNFIFRSLYSHLEQRYLTENKILYKIREDVANDIIRKIKNMKEPADIWYSPMAFWPEFNKIQGNRVVCAPDLVTAEYATNFSYLKGVKNGTDEVRKTIQGGQFFITYCEYLKNTLVVNQFGKNEDNVIAIPHAINDMRESLEISGGNKILIDAKNIQNQFSRMILQTIANNIINEKDYISSGRKMFAFQDVEYIFYASQIRGNKNIFNLIKAYEYLLRKKFITIKLFLTCNINIFPEIKEYIYENRLQYDILCFHSVTSQQLGALYSCAKLVVNPTLYEGGFPFTFGEGMSVGTPSVMSKIPQVMEVVEGYELEKYFFDPYNYLDMAAKIEYGLFHLDELYENEKILFDDLNKRTWTDVGEEYVKAFEYFIERSKAGA</sequence>
<dbReference type="SUPFAM" id="SSF53756">
    <property type="entry name" value="UDP-Glycosyltransferase/glycogen phosphorylase"/>
    <property type="match status" value="1"/>
</dbReference>
<dbReference type="Proteomes" id="UP000184612">
    <property type="component" value="Unassembled WGS sequence"/>
</dbReference>
<dbReference type="OrthoDB" id="9801609at2"/>
<dbReference type="Gene3D" id="3.40.50.2000">
    <property type="entry name" value="Glycogen Phosphorylase B"/>
    <property type="match status" value="1"/>
</dbReference>
<evidence type="ECO:0000256" key="2">
    <source>
        <dbReference type="SAM" id="Phobius"/>
    </source>
</evidence>
<protein>
    <recommendedName>
        <fullName evidence="3">Glycosyl transferase family 1 domain-containing protein</fullName>
    </recommendedName>
</protein>
<gene>
    <name evidence="4" type="ORF">SAMN02745217_01417</name>
</gene>
<keyword evidence="2" id="KW-0472">Membrane</keyword>
<dbReference type="PANTHER" id="PTHR46401:SF2">
    <property type="entry name" value="GLYCOSYLTRANSFERASE WBBK-RELATED"/>
    <property type="match status" value="1"/>
</dbReference>
<name>A0A1M7Y493_9FIRM</name>
<evidence type="ECO:0000313" key="5">
    <source>
        <dbReference type="Proteomes" id="UP000184612"/>
    </source>
</evidence>
<feature type="transmembrane region" description="Helical" evidence="2">
    <location>
        <begin position="121"/>
        <end position="151"/>
    </location>
</feature>
<dbReference type="PANTHER" id="PTHR46401">
    <property type="entry name" value="GLYCOSYLTRANSFERASE WBBK-RELATED"/>
    <property type="match status" value="1"/>
</dbReference>
<dbReference type="RefSeq" id="WP_073588139.1">
    <property type="nucleotide sequence ID" value="NZ_FRFD01000004.1"/>
</dbReference>
<reference evidence="4 5" key="1">
    <citation type="submission" date="2016-12" db="EMBL/GenBank/DDBJ databases">
        <authorList>
            <person name="Song W.-J."/>
            <person name="Kurnit D.M."/>
        </authorList>
    </citation>
    <scope>NUCLEOTIDE SEQUENCE [LARGE SCALE GENOMIC DNA]</scope>
    <source>
        <strain evidence="4 5">DSM 12503</strain>
    </source>
</reference>
<keyword evidence="2" id="KW-0812">Transmembrane</keyword>
<keyword evidence="1" id="KW-0808">Transferase</keyword>
<dbReference type="STRING" id="1121345.SAMN02745217_01417"/>
<dbReference type="GO" id="GO:0016757">
    <property type="term" value="F:glycosyltransferase activity"/>
    <property type="evidence" value="ECO:0007669"/>
    <property type="project" value="InterPro"/>
</dbReference>